<accession>A0A1V9FQ93</accession>
<gene>
    <name evidence="5" type="ORF">A3860_33500</name>
</gene>
<name>A0A1V9FQ93_9BACT</name>
<comment type="subcellular location">
    <subcellularLocation>
        <location evidence="1">Membrane</location>
        <topology evidence="1">Multi-pass membrane protein</topology>
    </subcellularLocation>
</comment>
<keyword evidence="2" id="KW-0812">Transmembrane</keyword>
<dbReference type="Gene3D" id="3.40.50.1000">
    <property type="entry name" value="HAD superfamily/HAD-like"/>
    <property type="match status" value="1"/>
</dbReference>
<dbReference type="PRINTS" id="PR00120">
    <property type="entry name" value="HATPASE"/>
</dbReference>
<dbReference type="InterPro" id="IPR036412">
    <property type="entry name" value="HAD-like_sf"/>
</dbReference>
<evidence type="ECO:0000256" key="1">
    <source>
        <dbReference type="ARBA" id="ARBA00004141"/>
    </source>
</evidence>
<evidence type="ECO:0000256" key="2">
    <source>
        <dbReference type="ARBA" id="ARBA00022692"/>
    </source>
</evidence>
<dbReference type="PRINTS" id="PR00119">
    <property type="entry name" value="CATATPASE"/>
</dbReference>
<organism evidence="5 6">
    <name type="scientific">Niastella vici</name>
    <dbReference type="NCBI Taxonomy" id="1703345"/>
    <lineage>
        <taxon>Bacteria</taxon>
        <taxon>Pseudomonadati</taxon>
        <taxon>Bacteroidota</taxon>
        <taxon>Chitinophagia</taxon>
        <taxon>Chitinophagales</taxon>
        <taxon>Chitinophagaceae</taxon>
        <taxon>Niastella</taxon>
    </lineage>
</organism>
<dbReference type="Pfam" id="PF00702">
    <property type="entry name" value="Hydrolase"/>
    <property type="match status" value="1"/>
</dbReference>
<comment type="caution">
    <text evidence="5">The sequence shown here is derived from an EMBL/GenBank/DDBJ whole genome shotgun (WGS) entry which is preliminary data.</text>
</comment>
<dbReference type="Proteomes" id="UP000192796">
    <property type="component" value="Unassembled WGS sequence"/>
</dbReference>
<dbReference type="SUPFAM" id="SSF81660">
    <property type="entry name" value="Metal cation-transporting ATPase, ATP-binding domain N"/>
    <property type="match status" value="1"/>
</dbReference>
<keyword evidence="3" id="KW-1133">Transmembrane helix</keyword>
<dbReference type="Gene3D" id="3.40.1110.10">
    <property type="entry name" value="Calcium-transporting ATPase, cytoplasmic domain N"/>
    <property type="match status" value="1"/>
</dbReference>
<dbReference type="InterPro" id="IPR023214">
    <property type="entry name" value="HAD_sf"/>
</dbReference>
<proteinExistence type="predicted"/>
<dbReference type="STRING" id="1703345.A3860_33500"/>
<evidence type="ECO:0008006" key="7">
    <source>
        <dbReference type="Google" id="ProtNLM"/>
    </source>
</evidence>
<evidence type="ECO:0000256" key="4">
    <source>
        <dbReference type="ARBA" id="ARBA00023136"/>
    </source>
</evidence>
<dbReference type="NCBIfam" id="TIGR01494">
    <property type="entry name" value="ATPase_P-type"/>
    <property type="match status" value="1"/>
</dbReference>
<dbReference type="AlphaFoldDB" id="A0A1V9FQ93"/>
<sequence length="256" mass="27872">MIIKGAFLDILEVCDRVQYADGNVESIEKVKVTITGLYERESAKGFRVLGLAYKAITDGKDITREEETAMIFLGIITLYDPLKKEIADTIRHLKDRGVALKIITGDNQLVAASLMKQMGYENPVLLTGSNLSQMSNEALLNRVPLTDVFAAVEPKQKERIVAILKKAGHVVGFWGDGINDAAALHAADVGISVDSAVEVAKEAADIILMDHDLNVLISGIKEGRYTFANTMKYIFMATSANFGNMFSMAGASNILK</sequence>
<evidence type="ECO:0000313" key="5">
    <source>
        <dbReference type="EMBL" id="OQP60441.1"/>
    </source>
</evidence>
<keyword evidence="4" id="KW-0472">Membrane</keyword>
<evidence type="ECO:0000256" key="3">
    <source>
        <dbReference type="ARBA" id="ARBA00022989"/>
    </source>
</evidence>
<keyword evidence="6" id="KW-1185">Reference proteome</keyword>
<reference evidence="5 6" key="1">
    <citation type="submission" date="2016-03" db="EMBL/GenBank/DDBJ databases">
        <title>Niastella vici sp. nov., isolated from farmland soil.</title>
        <authorList>
            <person name="Chen L."/>
            <person name="Wang D."/>
            <person name="Yang S."/>
            <person name="Wang G."/>
        </authorList>
    </citation>
    <scope>NUCLEOTIDE SEQUENCE [LARGE SCALE GENOMIC DNA]</scope>
    <source>
        <strain evidence="5 6">DJ57</strain>
    </source>
</reference>
<protein>
    <recommendedName>
        <fullName evidence="7">Cation-transporting P-type ATPase C-terminal domain-containing protein</fullName>
    </recommendedName>
</protein>
<dbReference type="Gene3D" id="1.20.1110.10">
    <property type="entry name" value="Calcium-transporting ATPase, transmembrane domain"/>
    <property type="match status" value="1"/>
</dbReference>
<dbReference type="GO" id="GO:0005524">
    <property type="term" value="F:ATP binding"/>
    <property type="evidence" value="ECO:0007669"/>
    <property type="project" value="InterPro"/>
</dbReference>
<dbReference type="SUPFAM" id="SSF56784">
    <property type="entry name" value="HAD-like"/>
    <property type="match status" value="1"/>
</dbReference>
<dbReference type="GO" id="GO:0016020">
    <property type="term" value="C:membrane"/>
    <property type="evidence" value="ECO:0007669"/>
    <property type="project" value="UniProtKB-SubCell"/>
</dbReference>
<evidence type="ECO:0000313" key="6">
    <source>
        <dbReference type="Proteomes" id="UP000192796"/>
    </source>
</evidence>
<dbReference type="InterPro" id="IPR023299">
    <property type="entry name" value="ATPase_P-typ_cyto_dom_N"/>
</dbReference>
<dbReference type="RefSeq" id="WP_216823525.1">
    <property type="nucleotide sequence ID" value="NZ_LVYD01000063.1"/>
</dbReference>
<dbReference type="PANTHER" id="PTHR42861">
    <property type="entry name" value="CALCIUM-TRANSPORTING ATPASE"/>
    <property type="match status" value="1"/>
</dbReference>
<dbReference type="EMBL" id="LVYD01000063">
    <property type="protein sequence ID" value="OQP60441.1"/>
    <property type="molecule type" value="Genomic_DNA"/>
</dbReference>
<dbReference type="InterPro" id="IPR001757">
    <property type="entry name" value="P_typ_ATPase"/>
</dbReference>
<dbReference type="GO" id="GO:0016887">
    <property type="term" value="F:ATP hydrolysis activity"/>
    <property type="evidence" value="ECO:0007669"/>
    <property type="project" value="InterPro"/>
</dbReference>